<keyword evidence="6" id="KW-1185">Reference proteome</keyword>
<evidence type="ECO:0000313" key="6">
    <source>
        <dbReference type="Proteomes" id="UP000035932"/>
    </source>
</evidence>
<name>A0A0J6XSR2_9ACTN</name>
<organism evidence="5 6">
    <name type="scientific">Streptomyces roseus</name>
    <dbReference type="NCBI Taxonomy" id="66430"/>
    <lineage>
        <taxon>Bacteria</taxon>
        <taxon>Bacillati</taxon>
        <taxon>Actinomycetota</taxon>
        <taxon>Actinomycetes</taxon>
        <taxon>Kitasatosporales</taxon>
        <taxon>Streptomycetaceae</taxon>
        <taxon>Streptomyces</taxon>
    </lineage>
</organism>
<dbReference type="Proteomes" id="UP000035932">
    <property type="component" value="Unassembled WGS sequence"/>
</dbReference>
<gene>
    <name evidence="5" type="ORF">ACS04_03205</name>
</gene>
<comment type="similarity">
    <text evidence="1 3">Belongs to the short-chain dehydrogenases/reductases (SDR) family.</text>
</comment>
<sequence>MSTQTAAKTVLITGTSSGIGLAAAVATARAGWHTVATMRDTTRADALNQAAAEAGVSDLIQVKRLDVTDADSVAACVAEVVAEHGHLDAVVNNAGAGFVGTIEQHGMERVRSVMEVNFFGVVELTRAALPHLRASGGRVITVTSVGGVVGQPFNESYCAAKFAVEGFMESLAPVAATAGVQVAVVEPGAVASEFVNNVGLDIPALLAQAGPYAPPLQGYIDHALKSFGSDTAQTPEQAAAPVVDALTAEKMPFRIQTSDWARDFVGMKLADLDGSAVQTEMTNWLG</sequence>
<dbReference type="PATRIC" id="fig|66430.4.peg.1971"/>
<dbReference type="AlphaFoldDB" id="A0A0J6XSR2"/>
<dbReference type="SMART" id="SM00822">
    <property type="entry name" value="PKS_KR"/>
    <property type="match status" value="1"/>
</dbReference>
<dbReference type="InterPro" id="IPR036291">
    <property type="entry name" value="NAD(P)-bd_dom_sf"/>
</dbReference>
<evidence type="ECO:0000256" key="3">
    <source>
        <dbReference type="RuleBase" id="RU000363"/>
    </source>
</evidence>
<evidence type="ECO:0000256" key="2">
    <source>
        <dbReference type="ARBA" id="ARBA00023002"/>
    </source>
</evidence>
<dbReference type="EMBL" id="LFML01000013">
    <property type="protein sequence ID" value="KMO99220.1"/>
    <property type="molecule type" value="Genomic_DNA"/>
</dbReference>
<dbReference type="GO" id="GO:0005829">
    <property type="term" value="C:cytosol"/>
    <property type="evidence" value="ECO:0007669"/>
    <property type="project" value="TreeGrafter"/>
</dbReference>
<dbReference type="GO" id="GO:0016491">
    <property type="term" value="F:oxidoreductase activity"/>
    <property type="evidence" value="ECO:0007669"/>
    <property type="project" value="UniProtKB-KW"/>
</dbReference>
<dbReference type="Pfam" id="PF00106">
    <property type="entry name" value="adh_short"/>
    <property type="match status" value="1"/>
</dbReference>
<dbReference type="STRING" id="66430.ACS04_03205"/>
<dbReference type="PRINTS" id="PR00080">
    <property type="entry name" value="SDRFAMILY"/>
</dbReference>
<dbReference type="SUPFAM" id="SSF51735">
    <property type="entry name" value="NAD(P)-binding Rossmann-fold domains"/>
    <property type="match status" value="1"/>
</dbReference>
<dbReference type="InterPro" id="IPR057326">
    <property type="entry name" value="KR_dom"/>
</dbReference>
<comment type="caution">
    <text evidence="5">The sequence shown here is derived from an EMBL/GenBank/DDBJ whole genome shotgun (WGS) entry which is preliminary data.</text>
</comment>
<accession>A0A0J6XSR2</accession>
<dbReference type="PRINTS" id="PR00081">
    <property type="entry name" value="GDHRDH"/>
</dbReference>
<proteinExistence type="inferred from homology"/>
<evidence type="ECO:0000313" key="5">
    <source>
        <dbReference type="EMBL" id="KMO99220.1"/>
    </source>
</evidence>
<keyword evidence="2" id="KW-0560">Oxidoreductase</keyword>
<evidence type="ECO:0000256" key="1">
    <source>
        <dbReference type="ARBA" id="ARBA00006484"/>
    </source>
</evidence>
<dbReference type="RefSeq" id="WP_048474926.1">
    <property type="nucleotide sequence ID" value="NZ_JBIRUD010000004.1"/>
</dbReference>
<protein>
    <submittedName>
        <fullName evidence="5">Short-chain dehydrogenase</fullName>
    </submittedName>
</protein>
<dbReference type="PANTHER" id="PTHR43391">
    <property type="entry name" value="RETINOL DEHYDROGENASE-RELATED"/>
    <property type="match status" value="1"/>
</dbReference>
<reference evidence="5 6" key="1">
    <citation type="submission" date="2015-06" db="EMBL/GenBank/DDBJ databases">
        <title>Recapitulation of the evolution of biosynthetic gene clusters reveals hidden chemical diversity on bacterial genomes.</title>
        <authorList>
            <person name="Cruz-Morales P."/>
            <person name="Martinez-Guerrero C."/>
            <person name="Morales-Escalante M.A."/>
            <person name="Yanez-Guerra L.A."/>
            <person name="Kopp J.F."/>
            <person name="Feldmann J."/>
            <person name="Ramos-Aboites H.E."/>
            <person name="Barona-Gomez F."/>
        </authorList>
    </citation>
    <scope>NUCLEOTIDE SEQUENCE [LARGE SCALE GENOMIC DNA]</scope>
    <source>
        <strain evidence="5 6">ATCC 31245</strain>
    </source>
</reference>
<evidence type="ECO:0000259" key="4">
    <source>
        <dbReference type="SMART" id="SM00822"/>
    </source>
</evidence>
<dbReference type="Gene3D" id="3.40.50.720">
    <property type="entry name" value="NAD(P)-binding Rossmann-like Domain"/>
    <property type="match status" value="1"/>
</dbReference>
<dbReference type="PROSITE" id="PS00061">
    <property type="entry name" value="ADH_SHORT"/>
    <property type="match status" value="1"/>
</dbReference>
<dbReference type="InterPro" id="IPR020904">
    <property type="entry name" value="Sc_DH/Rdtase_CS"/>
</dbReference>
<dbReference type="PANTHER" id="PTHR43391:SF86">
    <property type="entry name" value="SHORT-CHAIN DEHYDROGENASE_REDUCTASE FAMILY PROTEIN"/>
    <property type="match status" value="1"/>
</dbReference>
<feature type="domain" description="Ketoreductase" evidence="4">
    <location>
        <begin position="8"/>
        <end position="193"/>
    </location>
</feature>
<dbReference type="OrthoDB" id="3178062at2"/>
<dbReference type="InterPro" id="IPR002347">
    <property type="entry name" value="SDR_fam"/>
</dbReference>